<keyword evidence="1 6" id="KW-0645">Protease</keyword>
<dbReference type="InterPro" id="IPR042088">
    <property type="entry name" value="OligoPept_F_C"/>
</dbReference>
<dbReference type="InterPro" id="IPR001567">
    <property type="entry name" value="Pept_M3A_M3B_dom"/>
</dbReference>
<comment type="similarity">
    <text evidence="6">Belongs to the peptidase M3 family.</text>
</comment>
<dbReference type="GO" id="GO:0006518">
    <property type="term" value="P:peptide metabolic process"/>
    <property type="evidence" value="ECO:0007669"/>
    <property type="project" value="TreeGrafter"/>
</dbReference>
<proteinExistence type="inferred from homology"/>
<keyword evidence="2 6" id="KW-0479">Metal-binding</keyword>
<accession>A0A7S8C2G6</accession>
<sequence>MVRRLTLHPSAEAGARTVEDKGLGAVPEWSLDDLYSAPDAPELKRDLERIATDTASFAERYRGTVAEIAAGEGGGARLADAIRAYEALEDLFGRVASYAQLHYVGDTTDPARAKFFGDIQDRLTTVSTDLLFFELEINRIDDQVLDAALSDPGLAYYGPWLRDLRKERPYQLDDRLEQLFHEKSVTGRGAWNRLFDETMASLEFTVDGETLSLEPTLSLLLDPREEKRKAASDALAQTLGANLRTFTLVTNTLAKDKEISDRWRGFEDIADSRHLANRVEREVVEALVEAVTQAYPTLSHRYYAMKAKWLGKDRLAHWDRNAPLPDEETRTVAWPDARRIVLDAYGGFSPDMAEIAGRFFDRHWIDAPVRPGKAPGAFAHPTVPSAHPYVLLNYQGRPRDVMTLAHELGHGVHQVLAADQGLLRSQTPLTLAETASVFGEMLTFRALLKETADPAKRKALIASKVEDMLNTVVRQIAFYVFERRVHTERREGELTAERLGEIWMEVQAESLGPAIELKPGYETFWAYIPHFIHSPFYVYAYAFGDCLVNSLYALYEEAHEGFVEKYFDMLRAGGSKHHTELLAPFGLDASDKAFWNKGLSMISRMIDELEAEDRKAGEPE</sequence>
<dbReference type="CDD" id="cd09610">
    <property type="entry name" value="M3B_PepF"/>
    <property type="match status" value="1"/>
</dbReference>
<reference evidence="9 10" key="1">
    <citation type="submission" date="2020-06" db="EMBL/GenBank/DDBJ databases">
        <title>Genome sequence of 2 isolates from Red Sea Mangroves.</title>
        <authorList>
            <person name="Sefrji F."/>
            <person name="Michoud G."/>
            <person name="Merlino G."/>
            <person name="Daffonchio D."/>
        </authorList>
    </citation>
    <scope>NUCLEOTIDE SEQUENCE [LARGE SCALE GENOMIC DNA]</scope>
    <source>
        <strain evidence="9 10">R1DC25</strain>
    </source>
</reference>
<dbReference type="Gene3D" id="1.10.1370.20">
    <property type="entry name" value="Oligoendopeptidase f, C-terminal domain"/>
    <property type="match status" value="1"/>
</dbReference>
<keyword evidence="4 6" id="KW-0862">Zinc</keyword>
<evidence type="ECO:0000259" key="7">
    <source>
        <dbReference type="Pfam" id="PF01432"/>
    </source>
</evidence>
<dbReference type="Pfam" id="PF01432">
    <property type="entry name" value="Peptidase_M3"/>
    <property type="match status" value="1"/>
</dbReference>
<dbReference type="Gene3D" id="1.20.140.70">
    <property type="entry name" value="Oligopeptidase f, N-terminal domain"/>
    <property type="match status" value="1"/>
</dbReference>
<organism evidence="9 10">
    <name type="scientific">Kaustia mangrovi</name>
    <dbReference type="NCBI Taxonomy" id="2593653"/>
    <lineage>
        <taxon>Bacteria</taxon>
        <taxon>Pseudomonadati</taxon>
        <taxon>Pseudomonadota</taxon>
        <taxon>Alphaproteobacteria</taxon>
        <taxon>Hyphomicrobiales</taxon>
        <taxon>Parvibaculaceae</taxon>
        <taxon>Kaustia</taxon>
    </lineage>
</organism>
<name>A0A7S8C2G6_9HYPH</name>
<dbReference type="KEGG" id="kmn:HW532_05300"/>
<comment type="cofactor">
    <cofactor evidence="6">
        <name>Zn(2+)</name>
        <dbReference type="ChEBI" id="CHEBI:29105"/>
    </cofactor>
    <text evidence="6">Binds 1 zinc ion.</text>
</comment>
<evidence type="ECO:0000256" key="3">
    <source>
        <dbReference type="ARBA" id="ARBA00022801"/>
    </source>
</evidence>
<evidence type="ECO:0000256" key="2">
    <source>
        <dbReference type="ARBA" id="ARBA00022723"/>
    </source>
</evidence>
<dbReference type="AlphaFoldDB" id="A0A7S8C2G6"/>
<dbReference type="InterPro" id="IPR013647">
    <property type="entry name" value="OligopepF_N_dom"/>
</dbReference>
<dbReference type="Proteomes" id="UP000593594">
    <property type="component" value="Chromosome"/>
</dbReference>
<dbReference type="InterPro" id="IPR011977">
    <property type="entry name" value="Pept_M3B_clade3"/>
</dbReference>
<dbReference type="GO" id="GO:0046872">
    <property type="term" value="F:metal ion binding"/>
    <property type="evidence" value="ECO:0007669"/>
    <property type="project" value="UniProtKB-UniRule"/>
</dbReference>
<evidence type="ECO:0000313" key="10">
    <source>
        <dbReference type="Proteomes" id="UP000593594"/>
    </source>
</evidence>
<dbReference type="PANTHER" id="PTHR11804:SF5">
    <property type="entry name" value="OLIGOENDOPEPTIDASE F"/>
    <property type="match status" value="1"/>
</dbReference>
<evidence type="ECO:0000313" key="9">
    <source>
        <dbReference type="EMBL" id="QPC42169.1"/>
    </source>
</evidence>
<evidence type="ECO:0000259" key="8">
    <source>
        <dbReference type="Pfam" id="PF08439"/>
    </source>
</evidence>
<dbReference type="GO" id="GO:0006508">
    <property type="term" value="P:proteolysis"/>
    <property type="evidence" value="ECO:0007669"/>
    <property type="project" value="UniProtKB-KW"/>
</dbReference>
<evidence type="ECO:0000256" key="1">
    <source>
        <dbReference type="ARBA" id="ARBA00022670"/>
    </source>
</evidence>
<dbReference type="NCBIfam" id="TIGR02290">
    <property type="entry name" value="M3_fam_3"/>
    <property type="match status" value="1"/>
</dbReference>
<keyword evidence="5 6" id="KW-0482">Metalloprotease</keyword>
<dbReference type="PANTHER" id="PTHR11804">
    <property type="entry name" value="PROTEASE M3 THIMET OLIGOPEPTIDASE-RELATED"/>
    <property type="match status" value="1"/>
</dbReference>
<dbReference type="Pfam" id="PF08439">
    <property type="entry name" value="Peptidase_M3_N"/>
    <property type="match status" value="1"/>
</dbReference>
<dbReference type="GO" id="GO:0004222">
    <property type="term" value="F:metalloendopeptidase activity"/>
    <property type="evidence" value="ECO:0007669"/>
    <property type="project" value="InterPro"/>
</dbReference>
<evidence type="ECO:0000256" key="4">
    <source>
        <dbReference type="ARBA" id="ARBA00022833"/>
    </source>
</evidence>
<keyword evidence="3 6" id="KW-0378">Hydrolase</keyword>
<dbReference type="InterPro" id="IPR045090">
    <property type="entry name" value="Pept_M3A_M3B"/>
</dbReference>
<dbReference type="SUPFAM" id="SSF55486">
    <property type="entry name" value="Metalloproteases ('zincins'), catalytic domain"/>
    <property type="match status" value="1"/>
</dbReference>
<feature type="domain" description="Oligopeptidase F N-terminal" evidence="8">
    <location>
        <begin position="136"/>
        <end position="204"/>
    </location>
</feature>
<dbReference type="RefSeq" id="WP_213163401.1">
    <property type="nucleotide sequence ID" value="NZ_CP058214.1"/>
</dbReference>
<evidence type="ECO:0000256" key="5">
    <source>
        <dbReference type="ARBA" id="ARBA00023049"/>
    </source>
</evidence>
<dbReference type="EMBL" id="CP058214">
    <property type="protein sequence ID" value="QPC42169.1"/>
    <property type="molecule type" value="Genomic_DNA"/>
</dbReference>
<protein>
    <submittedName>
        <fullName evidence="9">M3 family oligoendopeptidase</fullName>
    </submittedName>
</protein>
<gene>
    <name evidence="9" type="ORF">HW532_05300</name>
</gene>
<feature type="domain" description="Peptidase M3A/M3B catalytic" evidence="7">
    <location>
        <begin position="357"/>
        <end position="599"/>
    </location>
</feature>
<evidence type="ECO:0000256" key="6">
    <source>
        <dbReference type="RuleBase" id="RU003435"/>
    </source>
</evidence>
<keyword evidence="10" id="KW-1185">Reference proteome</keyword>